<dbReference type="EMBL" id="JAQGDS010000011">
    <property type="protein sequence ID" value="KAJ6257011.1"/>
    <property type="molecule type" value="Genomic_DNA"/>
</dbReference>
<keyword evidence="3" id="KW-1185">Reference proteome</keyword>
<feature type="region of interest" description="Disordered" evidence="1">
    <location>
        <begin position="60"/>
        <end position="100"/>
    </location>
</feature>
<accession>A0AAD6IUJ9</accession>
<evidence type="ECO:0000256" key="1">
    <source>
        <dbReference type="SAM" id="MobiDB-lite"/>
    </source>
</evidence>
<evidence type="ECO:0000313" key="2">
    <source>
        <dbReference type="EMBL" id="KAJ6257011.1"/>
    </source>
</evidence>
<feature type="compositionally biased region" description="Polar residues" evidence="1">
    <location>
        <begin position="85"/>
        <end position="95"/>
    </location>
</feature>
<comment type="caution">
    <text evidence="2">The sequence shown here is derived from an EMBL/GenBank/DDBJ whole genome shotgun (WGS) entry which is preliminary data.</text>
</comment>
<dbReference type="AlphaFoldDB" id="A0AAD6IUJ9"/>
<name>A0AAD6IUJ9_DREDA</name>
<feature type="compositionally biased region" description="Polar residues" evidence="1">
    <location>
        <begin position="151"/>
        <end position="163"/>
    </location>
</feature>
<feature type="region of interest" description="Disordered" evidence="1">
    <location>
        <begin position="136"/>
        <end position="163"/>
    </location>
</feature>
<reference evidence="2" key="1">
    <citation type="submission" date="2023-01" db="EMBL/GenBank/DDBJ databases">
        <title>The chitinases involved in constricting ring structure development in the nematode-trapping fungus Drechslerella dactyloides.</title>
        <authorList>
            <person name="Wang R."/>
            <person name="Zhang L."/>
            <person name="Tang P."/>
            <person name="Li S."/>
            <person name="Liang L."/>
        </authorList>
    </citation>
    <scope>NUCLEOTIDE SEQUENCE</scope>
    <source>
        <strain evidence="2">YMF1.00031</strain>
    </source>
</reference>
<evidence type="ECO:0000313" key="3">
    <source>
        <dbReference type="Proteomes" id="UP001221413"/>
    </source>
</evidence>
<dbReference type="Proteomes" id="UP001221413">
    <property type="component" value="Unassembled WGS sequence"/>
</dbReference>
<proteinExistence type="predicted"/>
<organism evidence="2 3">
    <name type="scientific">Drechslerella dactyloides</name>
    <name type="common">Nematode-trapping fungus</name>
    <name type="synonym">Arthrobotrys dactyloides</name>
    <dbReference type="NCBI Taxonomy" id="74499"/>
    <lineage>
        <taxon>Eukaryota</taxon>
        <taxon>Fungi</taxon>
        <taxon>Dikarya</taxon>
        <taxon>Ascomycota</taxon>
        <taxon>Pezizomycotina</taxon>
        <taxon>Orbiliomycetes</taxon>
        <taxon>Orbiliales</taxon>
        <taxon>Orbiliaceae</taxon>
        <taxon>Drechslerella</taxon>
    </lineage>
</organism>
<gene>
    <name evidence="2" type="ORF">Dda_7894</name>
</gene>
<protein>
    <submittedName>
        <fullName evidence="2">Uncharacterized protein</fullName>
    </submittedName>
</protein>
<sequence length="246" mass="27827">MRTAARQSESKFLRHSAALCDRTLLHPHTYLYIHTHTAVYSSERHPARIECFQGKSDFSTSPQHAARHRCSPDQTPIRTIPAPTDNFTLSSTKGSSNEHRTSDFLLQTRPSVLRNDTKHCYSVTENQSKARWLANPQPTECCTPRQHTSRQRTSGTPTSSEQCSELWKSNVPAPKYKYSRRTSATAYRRYVSGLHATVIVNEIEYSSTLATTDWHPGWGSYNDAREAVAGEVLRVLGAIPDDEYDE</sequence>